<dbReference type="Gene3D" id="3.30.360.10">
    <property type="entry name" value="Dihydrodipicolinate Reductase, domain 2"/>
    <property type="match status" value="1"/>
</dbReference>
<dbReference type="EMBL" id="CP002394">
    <property type="protein sequence ID" value="ADU28764.1"/>
    <property type="molecule type" value="Genomic_DNA"/>
</dbReference>
<dbReference type="AlphaFoldDB" id="E6TWT1"/>
<dbReference type="PANTHER" id="PTHR43708">
    <property type="entry name" value="CONSERVED EXPRESSED OXIDOREDUCTASE (EUROFUNG)"/>
    <property type="match status" value="1"/>
</dbReference>
<dbReference type="Pfam" id="PF01408">
    <property type="entry name" value="GFO_IDH_MocA"/>
    <property type="match status" value="1"/>
</dbReference>
<organism evidence="3 4">
    <name type="scientific">Evansella cellulosilytica (strain ATCC 21833 / DSM 2522 / FERM P-1141 / JCM 9156 / N-4)</name>
    <name type="common">Bacillus cellulosilyticus</name>
    <dbReference type="NCBI Taxonomy" id="649639"/>
    <lineage>
        <taxon>Bacteria</taxon>
        <taxon>Bacillati</taxon>
        <taxon>Bacillota</taxon>
        <taxon>Bacilli</taxon>
        <taxon>Bacillales</taxon>
        <taxon>Bacillaceae</taxon>
        <taxon>Evansella</taxon>
    </lineage>
</organism>
<dbReference type="KEGG" id="bco:Bcell_0482"/>
<evidence type="ECO:0000313" key="3">
    <source>
        <dbReference type="EMBL" id="ADU28764.1"/>
    </source>
</evidence>
<dbReference type="Proteomes" id="UP000001401">
    <property type="component" value="Chromosome"/>
</dbReference>
<dbReference type="OrthoDB" id="9815825at2"/>
<reference evidence="3 4" key="1">
    <citation type="submission" date="2010-12" db="EMBL/GenBank/DDBJ databases">
        <title>Complete sequence of Bacillus cellulosilyticus DSM 2522.</title>
        <authorList>
            <consortium name="US DOE Joint Genome Institute"/>
            <person name="Lucas S."/>
            <person name="Copeland A."/>
            <person name="Lapidus A."/>
            <person name="Cheng J.-F."/>
            <person name="Bruce D."/>
            <person name="Goodwin L."/>
            <person name="Pitluck S."/>
            <person name="Chertkov O."/>
            <person name="Detter J.C."/>
            <person name="Han C."/>
            <person name="Tapia R."/>
            <person name="Land M."/>
            <person name="Hauser L."/>
            <person name="Jeffries C."/>
            <person name="Kyrpides N."/>
            <person name="Ivanova N."/>
            <person name="Mikhailova N."/>
            <person name="Brumm P."/>
            <person name="Mead D."/>
            <person name="Woyke T."/>
        </authorList>
    </citation>
    <scope>NUCLEOTIDE SEQUENCE [LARGE SCALE GENOMIC DNA]</scope>
    <source>
        <strain evidence="4">ATCC 21833 / DSM 2522 / FERM P-1141 / JCM 9156 / N-4</strain>
    </source>
</reference>
<dbReference type="InterPro" id="IPR051317">
    <property type="entry name" value="Gfo/Idh/MocA_oxidoreduct"/>
</dbReference>
<evidence type="ECO:0000259" key="1">
    <source>
        <dbReference type="Pfam" id="PF01408"/>
    </source>
</evidence>
<dbReference type="Pfam" id="PF22725">
    <property type="entry name" value="GFO_IDH_MocA_C3"/>
    <property type="match status" value="1"/>
</dbReference>
<protein>
    <submittedName>
        <fullName evidence="3">Oxidoreductase domain protein</fullName>
    </submittedName>
</protein>
<keyword evidence="4" id="KW-1185">Reference proteome</keyword>
<dbReference type="InterPro" id="IPR055170">
    <property type="entry name" value="GFO_IDH_MocA-like_dom"/>
</dbReference>
<dbReference type="InterPro" id="IPR000683">
    <property type="entry name" value="Gfo/Idh/MocA-like_OxRdtase_N"/>
</dbReference>
<proteinExistence type="predicted"/>
<dbReference type="RefSeq" id="WP_013487105.1">
    <property type="nucleotide sequence ID" value="NC_014829.1"/>
</dbReference>
<dbReference type="SUPFAM" id="SSF55347">
    <property type="entry name" value="Glyceraldehyde-3-phosphate dehydrogenase-like, C-terminal domain"/>
    <property type="match status" value="1"/>
</dbReference>
<dbReference type="InterPro" id="IPR036291">
    <property type="entry name" value="NAD(P)-bd_dom_sf"/>
</dbReference>
<dbReference type="STRING" id="649639.Bcell_0482"/>
<feature type="domain" description="GFO/IDH/MocA-like oxidoreductase" evidence="2">
    <location>
        <begin position="132"/>
        <end position="248"/>
    </location>
</feature>
<dbReference type="eggNOG" id="COG0673">
    <property type="taxonomic scope" value="Bacteria"/>
</dbReference>
<evidence type="ECO:0000259" key="2">
    <source>
        <dbReference type="Pfam" id="PF22725"/>
    </source>
</evidence>
<sequence length="350" mass="39300">MTSNSYTFALVGYGGMGKQHKKVLQTIDRAHIAGTFDINKQRQEDANNDGLHTYTSFNELVSDDSIDIVLIATPNDSHKDIAIDAMKAGKHVICEKPVTLNSKELEEILDAAKQYDKVFAVHQNRRWDEDYLVMKKLYDEGVLGDVFHVESRVHGSRGIPGDWRHEKAYGGGMLLDWGVHLLDRLVLLIPEKIKSIYCHLSYVLGNEVDDGFRMQVSFESGKTALVEVGTSNYISLPLWYMTGTNGAATIHDWSMNGKVVTVTKHEDHDATPIEAGAGLTKTMAPRGELSTQDTPLPRIKTDIRDFYDNVMKVIEGKEDPIVKNEEVMRIMKLMEAAFLSHKTNSVIDFE</sequence>
<dbReference type="HOGENOM" id="CLU_023194_19_1_9"/>
<dbReference type="GO" id="GO:0000166">
    <property type="term" value="F:nucleotide binding"/>
    <property type="evidence" value="ECO:0007669"/>
    <property type="project" value="InterPro"/>
</dbReference>
<gene>
    <name evidence="3" type="ordered locus">Bcell_0482</name>
</gene>
<accession>E6TWT1</accession>
<feature type="domain" description="Gfo/Idh/MocA-like oxidoreductase N-terminal" evidence="1">
    <location>
        <begin position="8"/>
        <end position="121"/>
    </location>
</feature>
<dbReference type="SUPFAM" id="SSF51735">
    <property type="entry name" value="NAD(P)-binding Rossmann-fold domains"/>
    <property type="match status" value="1"/>
</dbReference>
<dbReference type="Gene3D" id="3.40.50.720">
    <property type="entry name" value="NAD(P)-binding Rossmann-like Domain"/>
    <property type="match status" value="1"/>
</dbReference>
<name>E6TWT1_EVAC2</name>
<evidence type="ECO:0000313" key="4">
    <source>
        <dbReference type="Proteomes" id="UP000001401"/>
    </source>
</evidence>
<dbReference type="PANTHER" id="PTHR43708:SF8">
    <property type="entry name" value="OXIDOREDUCTASE"/>
    <property type="match status" value="1"/>
</dbReference>